<organism evidence="1 2">
    <name type="scientific">Danio rerio</name>
    <name type="common">Zebrafish</name>
    <name type="synonym">Brachydanio rerio</name>
    <dbReference type="NCBI Taxonomy" id="7955"/>
    <lineage>
        <taxon>Eukaryota</taxon>
        <taxon>Metazoa</taxon>
        <taxon>Chordata</taxon>
        <taxon>Craniata</taxon>
        <taxon>Vertebrata</taxon>
        <taxon>Euteleostomi</taxon>
        <taxon>Actinopterygii</taxon>
        <taxon>Neopterygii</taxon>
        <taxon>Teleostei</taxon>
        <taxon>Ostariophysi</taxon>
        <taxon>Cypriniformes</taxon>
        <taxon>Danionidae</taxon>
        <taxon>Danioninae</taxon>
        <taxon>Danio</taxon>
    </lineage>
</organism>
<evidence type="ECO:0000313" key="2">
    <source>
        <dbReference type="RefSeq" id="XP_073791153.1"/>
    </source>
</evidence>
<sequence length="1632" mass="180868">MFKKNARLIPTNEKGGLATPLWSDKEFKSLLGVHMDLIVTEKVRRELTQKYEIHPDKTWSVDECKKVLGASIRKNNVKGIICCHREFALSLATQQAKRNSDLEEQNKQLRARVASLTKKLNRNKASEKADVEEISESDNVYPDLQTLFETDVPVESVNVCGAKRKSQRIEEIESVSPNASVVQVQSVTKALGPKDIERLSQGLPSARINFSEFRRALISKMRLYDMSLTEVTQLLSQILTESEFNSFESAVSDLQHASKDDLREGVLKTLKNIMGPKIDWSRVTSCAQKKDESVNEFTERFCQTAIAYSGIVDNSESVLHEKGPLVRIWSDGLVTEYRKALPFLDLTWFDNTIKSNLGKLAAWEKDADVKATVRIAATTFSSKNLDNRWPKREGKCNYCGKLRHWEKECRKKMQDSKRHAMHNSAPSQPAYNPEVVQPLSTAALGQLAQALLKAQQEQEKKLIVGAVSSYLSPVIHHNDKRLFVKGSIQDKEIDFLLDTGAEITVIPMQLAKDFNIPYNKTKLSLTGVIGEDSILFETPPIEVQFGPKTLTTKLLCAPLNTGAILGMDILRQLHLTLDMSSESASIKISSVQVSTDNAIAPEYAFLQNHPIWAKEKDECGLLTGVEPVKLTGTPPPVTKQYPISKEAIQGVKPIIEKLLKQGVIVKTNSACNSPVWPIKKANGTWRLTIDYRVANKHIDKITPLVADPSTICNGLPLDCKIFTIIDMSNGFFSVPLHSDSQAWLAFTVDYEQYQWTRLPQGFQNSPTIYHQAVRRDLCDPECPVKKSTMIQYVDDILIASTDHEVHKTELASLLDYLHKKGHKCSFHKAQIAKNQVTFLGQTIGTGNRSITQDRAASVKIIPPPTTIKALRSFLGTAGYCRPWIENYASMAQPLYDILKGQVKDSDTVCMEETQLNAFNNLKTALCQAPALGIAQSDRPFVLYVHEHSGFMTACLMQDHGGSLRPIHYYSGKLDIVAQGMGPCLRAVQAVHLALQASAVMVLGQTVNVRCPHAVSALMNQAKVTSVTSSRWGNWLTTLTAPNVVLQRAPITNPSSCMMSALTEVVLEDEGEMTHDCVTLTYTPTSEVAETPIENAEWELFVDGSAQIIDGNRRAGYAVTSTTEVIATGRLPDHFSAQAAELVALTRACTLASGSVTNIYTDSRYAFGVIHDFGVIWQSRQFLTSAGSPIKHAGLVKDLMFAMKLPKKLAVIKVKAHLTANTMEAKGNALADVAAKQACHYANVQVCSGSTAQKAILPPESIIDLYKDVPLYEAWTWLDKGATVDSSGCWTKEGKYVAPESLLPYLAQQIHNLGHSGPATMNHRFSNQWWNPKFRNIATETVKRCVTCQKNNDMPAATTAATHTPAPPGPFRHLQVDYISLPPCKGKTDVLIVIDKFSRWVEAYPTGRATAAHTAKCLITDFIPRWGLPDSIDSDQGTHFTGQVVEEVSKMLKIKWNLHCPYRPQASGQVERANRTIKTRLSKMHQEGVSWVEALPAVLCSMRASPNRSVGLSPHEIITGRPMQMPGVIDLRNADVHIVSDALIAYCENLTKSVQNARERVVSCWQNPPEGGHTIIPGQWVMIKSFRNKPLEPKWLGPHQVMLITAAAVLCQGRKTWTHVSHCKVVPPPTGIG</sequence>
<dbReference type="Proteomes" id="UP000000437">
    <property type="component" value="Chromosome 21"/>
</dbReference>
<name>A0AC58IA87_DANRE</name>
<keyword evidence="1" id="KW-1185">Reference proteome</keyword>
<accession>A0AC58IA87</accession>
<dbReference type="RefSeq" id="XP_073791153.1">
    <property type="nucleotide sequence ID" value="XM_073935052.1"/>
</dbReference>
<evidence type="ECO:0000313" key="1">
    <source>
        <dbReference type="Proteomes" id="UP000000437"/>
    </source>
</evidence>
<protein>
    <submittedName>
        <fullName evidence="2">Uncharacterized protein</fullName>
    </submittedName>
</protein>
<reference evidence="2" key="1">
    <citation type="submission" date="2025-08" db="UniProtKB">
        <authorList>
            <consortium name="RefSeq"/>
        </authorList>
    </citation>
    <scope>IDENTIFICATION</scope>
    <source>
        <strain evidence="2">Tuebingen</strain>
        <tissue evidence="2">Fibroblasts and whole tissue</tissue>
    </source>
</reference>
<gene>
    <name evidence="2" type="primary">LOC141379803</name>
</gene>
<proteinExistence type="predicted"/>